<accession>A0A481W6D3</accession>
<keyword evidence="2" id="KW-1185">Reference proteome</keyword>
<name>A0A481W6D3_9CAUD</name>
<reference evidence="1 2" key="1">
    <citation type="submission" date="2019-02" db="EMBL/GenBank/DDBJ databases">
        <authorList>
            <person name="Frampton R.A."/>
            <person name="Wojtus J.K."/>
            <person name="Fineran P.C."/>
            <person name="Hendrickson H.L."/>
        </authorList>
    </citation>
    <scope>NUCLEOTIDE SEQUENCE [LARGE SCALE GENOMIC DNA]</scope>
</reference>
<dbReference type="Proteomes" id="UP000294134">
    <property type="component" value="Segment"/>
</dbReference>
<protein>
    <submittedName>
        <fullName evidence="1">Uncharacterized protein</fullName>
    </submittedName>
</protein>
<sequence length="60" mass="6827">MISRMEILNAATNGDSAKEKIYDTICESWYLSDEDDDTKALKKFKADLAKVEKDIANIKK</sequence>
<gene>
    <name evidence="1" type="ORF">PSA21_241</name>
</gene>
<dbReference type="EMBL" id="MK552327">
    <property type="protein sequence ID" value="QBJ02767.1"/>
    <property type="molecule type" value="Genomic_DNA"/>
</dbReference>
<evidence type="ECO:0000313" key="2">
    <source>
        <dbReference type="Proteomes" id="UP000294134"/>
    </source>
</evidence>
<proteinExistence type="predicted"/>
<organism evidence="1 2">
    <name type="scientific">Pseudomonas phage Psa21</name>
    <dbReference type="NCBI Taxonomy" id="2530023"/>
    <lineage>
        <taxon>Viruses</taxon>
        <taxon>Duplodnaviria</taxon>
        <taxon>Heunggongvirae</taxon>
        <taxon>Uroviricota</taxon>
        <taxon>Caudoviricetes</taxon>
        <taxon>Chimalliviridae</taxon>
        <taxon>Tepukevirus</taxon>
        <taxon>Tepukevirus Psa21</taxon>
    </lineage>
</organism>
<evidence type="ECO:0000313" key="1">
    <source>
        <dbReference type="EMBL" id="QBJ02767.1"/>
    </source>
</evidence>